<dbReference type="AlphaFoldDB" id="A0A8W8J2W7"/>
<dbReference type="PANTHER" id="PTHR24286:SF252">
    <property type="entry name" value="CYTOCHROME P450 26B1"/>
    <property type="match status" value="1"/>
</dbReference>
<keyword evidence="7" id="KW-1185">Reference proteome</keyword>
<dbReference type="EnsemblMetazoa" id="G16619.1">
    <property type="protein sequence ID" value="G16619.1:cds"/>
    <property type="gene ID" value="G16619"/>
</dbReference>
<dbReference type="PRINTS" id="PR00359">
    <property type="entry name" value="BP450"/>
</dbReference>
<proteinExistence type="inferred from homology"/>
<dbReference type="PANTHER" id="PTHR24286">
    <property type="entry name" value="CYTOCHROME P450 26"/>
    <property type="match status" value="1"/>
</dbReference>
<dbReference type="Gene3D" id="1.10.630.10">
    <property type="entry name" value="Cytochrome P450"/>
    <property type="match status" value="1"/>
</dbReference>
<feature type="region of interest" description="Disordered" evidence="5">
    <location>
        <begin position="1"/>
        <end position="28"/>
    </location>
</feature>
<name>A0A8W8J2W7_MAGGI</name>
<sequence length="460" mass="51839">MLRDTEKGELVGTRTRQGKGENSEPTEGRPLNELICELRDVVTIAVQVISQMNPVKFVTKQIEDNKSRVFCARFLNTPTVFIGCNKTIKHLLTDGADFTELGYKQFMGEIFGDNILFTDGEMAGAFRASLSELFCHDSLTSYQTTISRIVQDRVLELGCLCEVPLYSFMKSLCTEICLSLFLGMDFRDAEDTADRIVNLTTTHWHGIISVPVSIKLPIGGGSSFCRALEAKNHLLNIIKQKKLENSSHFPDRIQQCSHGDQEKFVDNHLLLFTSALVPKALSSILTSLLIQIGSQQTEDQAGMSEDEEQLEAMLLEVQRMFPPFLGGRRVAREDFTLNGYHIPKGHALVYMSYHGHRDPSIFPDPDQFDPSRWNNVNVEDKGRLFCFGAGPRGCVGQKLVGNILKTVVQELLQKYSITVNENQDLSHKWLPVSRPKAEVKVKLRKRIPGLRFTKELTRKS</sequence>
<evidence type="ECO:0000256" key="3">
    <source>
        <dbReference type="ARBA" id="ARBA00023004"/>
    </source>
</evidence>
<keyword evidence="4" id="KW-0503">Monooxygenase</keyword>
<dbReference type="InterPro" id="IPR002397">
    <property type="entry name" value="Cyt_P450_B"/>
</dbReference>
<evidence type="ECO:0000256" key="5">
    <source>
        <dbReference type="SAM" id="MobiDB-lite"/>
    </source>
</evidence>
<evidence type="ECO:0000313" key="7">
    <source>
        <dbReference type="Proteomes" id="UP000005408"/>
    </source>
</evidence>
<accession>A0A8W8J2W7</accession>
<evidence type="ECO:0000256" key="4">
    <source>
        <dbReference type="RuleBase" id="RU000461"/>
    </source>
</evidence>
<evidence type="ECO:0000256" key="1">
    <source>
        <dbReference type="ARBA" id="ARBA00010617"/>
    </source>
</evidence>
<dbReference type="GO" id="GO:0020037">
    <property type="term" value="F:heme binding"/>
    <property type="evidence" value="ECO:0007669"/>
    <property type="project" value="InterPro"/>
</dbReference>
<evidence type="ECO:0000313" key="6">
    <source>
        <dbReference type="EnsemblMetazoa" id="G16619.1:cds"/>
    </source>
</evidence>
<comment type="similarity">
    <text evidence="1 4">Belongs to the cytochrome P450 family.</text>
</comment>
<keyword evidence="2 4" id="KW-0479">Metal-binding</keyword>
<dbReference type="InterPro" id="IPR001128">
    <property type="entry name" value="Cyt_P450"/>
</dbReference>
<dbReference type="Proteomes" id="UP000005408">
    <property type="component" value="Unassembled WGS sequence"/>
</dbReference>
<organism evidence="6 7">
    <name type="scientific">Magallana gigas</name>
    <name type="common">Pacific oyster</name>
    <name type="synonym">Crassostrea gigas</name>
    <dbReference type="NCBI Taxonomy" id="29159"/>
    <lineage>
        <taxon>Eukaryota</taxon>
        <taxon>Metazoa</taxon>
        <taxon>Spiralia</taxon>
        <taxon>Lophotrochozoa</taxon>
        <taxon>Mollusca</taxon>
        <taxon>Bivalvia</taxon>
        <taxon>Autobranchia</taxon>
        <taxon>Pteriomorphia</taxon>
        <taxon>Ostreida</taxon>
        <taxon>Ostreoidea</taxon>
        <taxon>Ostreidae</taxon>
        <taxon>Magallana</taxon>
    </lineage>
</organism>
<dbReference type="GO" id="GO:0005506">
    <property type="term" value="F:iron ion binding"/>
    <property type="evidence" value="ECO:0007669"/>
    <property type="project" value="InterPro"/>
</dbReference>
<dbReference type="Pfam" id="PF00067">
    <property type="entry name" value="p450"/>
    <property type="match status" value="1"/>
</dbReference>
<reference evidence="6" key="1">
    <citation type="submission" date="2022-08" db="UniProtKB">
        <authorList>
            <consortium name="EnsemblMetazoa"/>
        </authorList>
    </citation>
    <scope>IDENTIFICATION</scope>
    <source>
        <strain evidence="6">05x7-T-G4-1.051#20</strain>
    </source>
</reference>
<protein>
    <submittedName>
        <fullName evidence="6">Uncharacterized protein</fullName>
    </submittedName>
</protein>
<dbReference type="SUPFAM" id="SSF48264">
    <property type="entry name" value="Cytochrome P450"/>
    <property type="match status" value="1"/>
</dbReference>
<dbReference type="GO" id="GO:0004497">
    <property type="term" value="F:monooxygenase activity"/>
    <property type="evidence" value="ECO:0007669"/>
    <property type="project" value="UniProtKB-KW"/>
</dbReference>
<dbReference type="GO" id="GO:0016125">
    <property type="term" value="P:sterol metabolic process"/>
    <property type="evidence" value="ECO:0007669"/>
    <property type="project" value="TreeGrafter"/>
</dbReference>
<dbReference type="InterPro" id="IPR036396">
    <property type="entry name" value="Cyt_P450_sf"/>
</dbReference>
<keyword evidence="3 4" id="KW-0408">Iron</keyword>
<dbReference type="GO" id="GO:0016705">
    <property type="term" value="F:oxidoreductase activity, acting on paired donors, with incorporation or reduction of molecular oxygen"/>
    <property type="evidence" value="ECO:0007669"/>
    <property type="project" value="InterPro"/>
</dbReference>
<evidence type="ECO:0000256" key="2">
    <source>
        <dbReference type="ARBA" id="ARBA00022723"/>
    </source>
</evidence>
<keyword evidence="4" id="KW-0560">Oxidoreductase</keyword>
<dbReference type="InterPro" id="IPR017972">
    <property type="entry name" value="Cyt_P450_CS"/>
</dbReference>
<dbReference type="PROSITE" id="PS00086">
    <property type="entry name" value="CYTOCHROME_P450"/>
    <property type="match status" value="1"/>
</dbReference>
<keyword evidence="4" id="KW-0349">Heme</keyword>